<accession>A0ABW8XW82</accession>
<keyword evidence="5 9" id="KW-0732">Signal</keyword>
<dbReference type="InterPro" id="IPR036942">
    <property type="entry name" value="Beta-barrel_TonB_sf"/>
</dbReference>
<keyword evidence="6 8" id="KW-0472">Membrane</keyword>
<keyword evidence="3 8" id="KW-1134">Transmembrane beta strand</keyword>
<name>A0ABW8XW82_9FLAO</name>
<evidence type="ECO:0000256" key="8">
    <source>
        <dbReference type="PROSITE-ProRule" id="PRU01360"/>
    </source>
</evidence>
<dbReference type="Pfam" id="PF13715">
    <property type="entry name" value="CarbopepD_reg_2"/>
    <property type="match status" value="1"/>
</dbReference>
<dbReference type="InterPro" id="IPR008969">
    <property type="entry name" value="CarboxyPept-like_regulatory"/>
</dbReference>
<dbReference type="Gene3D" id="2.40.170.20">
    <property type="entry name" value="TonB-dependent receptor, beta-barrel domain"/>
    <property type="match status" value="1"/>
</dbReference>
<comment type="caution">
    <text evidence="11">The sequence shown here is derived from an EMBL/GenBank/DDBJ whole genome shotgun (WGS) entry which is preliminary data.</text>
</comment>
<dbReference type="NCBIfam" id="TIGR04056">
    <property type="entry name" value="OMP_RagA_SusC"/>
    <property type="match status" value="1"/>
</dbReference>
<keyword evidence="11" id="KW-0675">Receptor</keyword>
<keyword evidence="12" id="KW-1185">Reference proteome</keyword>
<dbReference type="PROSITE" id="PS52016">
    <property type="entry name" value="TONB_DEPENDENT_REC_3"/>
    <property type="match status" value="1"/>
</dbReference>
<dbReference type="Gene3D" id="2.60.40.1120">
    <property type="entry name" value="Carboxypeptidase-like, regulatory domain"/>
    <property type="match status" value="1"/>
</dbReference>
<dbReference type="InterPro" id="IPR023996">
    <property type="entry name" value="TonB-dep_OMP_SusC/RagA"/>
</dbReference>
<evidence type="ECO:0000256" key="2">
    <source>
        <dbReference type="ARBA" id="ARBA00022448"/>
    </source>
</evidence>
<evidence type="ECO:0000256" key="7">
    <source>
        <dbReference type="ARBA" id="ARBA00023237"/>
    </source>
</evidence>
<evidence type="ECO:0000256" key="1">
    <source>
        <dbReference type="ARBA" id="ARBA00004571"/>
    </source>
</evidence>
<proteinExistence type="inferred from homology"/>
<evidence type="ECO:0000313" key="11">
    <source>
        <dbReference type="EMBL" id="MFL9831607.1"/>
    </source>
</evidence>
<dbReference type="Proteomes" id="UP001629260">
    <property type="component" value="Unassembled WGS sequence"/>
</dbReference>
<feature type="signal peptide" evidence="9">
    <location>
        <begin position="1"/>
        <end position="33"/>
    </location>
</feature>
<dbReference type="PANTHER" id="PTHR30069:SF29">
    <property type="entry name" value="HEMOGLOBIN AND HEMOGLOBIN-HAPTOGLOBIN-BINDING PROTEIN 1-RELATED"/>
    <property type="match status" value="1"/>
</dbReference>
<evidence type="ECO:0000313" key="12">
    <source>
        <dbReference type="Proteomes" id="UP001629260"/>
    </source>
</evidence>
<feature type="chain" id="PRO_5045223865" evidence="9">
    <location>
        <begin position="34"/>
        <end position="1087"/>
    </location>
</feature>
<dbReference type="PANTHER" id="PTHR30069">
    <property type="entry name" value="TONB-DEPENDENT OUTER MEMBRANE RECEPTOR"/>
    <property type="match status" value="1"/>
</dbReference>
<evidence type="ECO:0000259" key="10">
    <source>
        <dbReference type="Pfam" id="PF07715"/>
    </source>
</evidence>
<dbReference type="InterPro" id="IPR023997">
    <property type="entry name" value="TonB-dep_OMP_SusC/RagA_CS"/>
</dbReference>
<dbReference type="Pfam" id="PF07715">
    <property type="entry name" value="Plug"/>
    <property type="match status" value="1"/>
</dbReference>
<evidence type="ECO:0000256" key="9">
    <source>
        <dbReference type="SAM" id="SignalP"/>
    </source>
</evidence>
<keyword evidence="7 8" id="KW-0998">Cell outer membrane</keyword>
<gene>
    <name evidence="11" type="ORF">ABS764_12190</name>
</gene>
<comment type="subcellular location">
    <subcellularLocation>
        <location evidence="1 8">Cell outer membrane</location>
        <topology evidence="1 8">Multi-pass membrane protein</topology>
    </subcellularLocation>
</comment>
<dbReference type="RefSeq" id="WP_408082076.1">
    <property type="nucleotide sequence ID" value="NZ_JBELQA010000006.1"/>
</dbReference>
<dbReference type="EMBL" id="JBELQA010000006">
    <property type="protein sequence ID" value="MFL9831607.1"/>
    <property type="molecule type" value="Genomic_DNA"/>
</dbReference>
<evidence type="ECO:0000256" key="4">
    <source>
        <dbReference type="ARBA" id="ARBA00022692"/>
    </source>
</evidence>
<dbReference type="SUPFAM" id="SSF56935">
    <property type="entry name" value="Porins"/>
    <property type="match status" value="1"/>
</dbReference>
<dbReference type="InterPro" id="IPR039426">
    <property type="entry name" value="TonB-dep_rcpt-like"/>
</dbReference>
<dbReference type="InterPro" id="IPR012910">
    <property type="entry name" value="Plug_dom"/>
</dbReference>
<reference evidence="11 12" key="1">
    <citation type="submission" date="2024-06" db="EMBL/GenBank/DDBJ databases">
        <authorList>
            <person name="Kaempfer P."/>
            <person name="Viver T."/>
        </authorList>
    </citation>
    <scope>NUCLEOTIDE SEQUENCE [LARGE SCALE GENOMIC DNA]</scope>
    <source>
        <strain evidence="11 12">ST-87</strain>
    </source>
</reference>
<dbReference type="SUPFAM" id="SSF49464">
    <property type="entry name" value="Carboxypeptidase regulatory domain-like"/>
    <property type="match status" value="1"/>
</dbReference>
<sequence length="1087" mass="119093">MRINVLNKTELWNRLKPSLVLSFLVCVSSQSFAVNNGKFNLVEKFSLNTAQQQITIKGKVLSAEDNMGIPGVNVNIKGVAGGVSTDIDGNYTISVPSSNAVLVFSAVGMKSQEIKVGNQTIMNVTMAADVSTLNEVVVVGYGTQKKATLTGAVEVVSSKAFEDRAVTNVGLALQGQTPGLLVTRSSSRPGNEGINFQIRGATSVNGGEPLVVIDGVPAINFYSFQNMNADDIESISVLKDAAAGIYGARAANGVILVTTKKGKGKVRIDYSNNIRFTVNGITGYSATGREYASLWLAANKEEAIPNWWGWATKENMEKMAAGDEGIYTTQFWGDVFIGKGNRIDEMFAQRVSYQHNLSISNNTDTMGYRLSLAFADNQGNLATAYDGQKQYNFRFNYDYKLSERVKLETGISFVNAITSAPSVGLDGSLYAQDMPFFPAKNPYGQWNANFGNVGNRNAAAATSDGGRFDKNSLTGRLDMKATVNIVKGLNFEGIASLQNEQYRDERYVNPVQLYDWYGNKSVENLSSTVQSASNVGYKSSTYNSLYQYYEGRLRYDLTLNNRHNFAAMVGINAEHTQVNTLSGSRAFFTDLGIYDLNAADATATSLGNGGGKFHNGQYAYISRLQYNYDEKYLAEVTGRIDGSSKFAPGYKFKNFGSALVGWVFTKEKFLEGISSVVNFGKIKATYGVSGNNVGIGNYDYISAINNGTVILGLPASSQASSSLAANGLISRDREWERVSQKNIGIELGFLDRRLSAAFDYFVKDNKGMLVNVDYPSVLGGAAPRTNNGELNVKGWEAVITWKDRIKDFSYNVSFNIGDTRSLLKDMQGRDNYTPGKISNVVGYPLNSWFLYQTDGYFKNQAEVDAYYAQYAAGGADLSPVPVGSASGLRPGDTKRIDLNGDGVITGNGGNNTNNASDLKYMGDANPHYTFGINLGGNYKGFDLNAFFQGVGKQQIMRSGFLAYPFAVLSTNQPTSFEGRTWTEENPNAEYPRLTVNSNRARWNYANNDFMLENNAYIRLKSLVIGYTLPKTITDKIRLEKVRFYFSGNDLWETSKIKDGYDPEMGETTQNVGYPFYRTLSFGINVGL</sequence>
<protein>
    <submittedName>
        <fullName evidence="11">TonB-dependent receptor</fullName>
    </submittedName>
</protein>
<feature type="domain" description="TonB-dependent receptor plug" evidence="10">
    <location>
        <begin position="146"/>
        <end position="254"/>
    </location>
</feature>
<evidence type="ECO:0000256" key="5">
    <source>
        <dbReference type="ARBA" id="ARBA00022729"/>
    </source>
</evidence>
<organism evidence="11 12">
    <name type="scientific">Flavobacterium plantiphilum</name>
    <dbReference type="NCBI Taxonomy" id="3163297"/>
    <lineage>
        <taxon>Bacteria</taxon>
        <taxon>Pseudomonadati</taxon>
        <taxon>Bacteroidota</taxon>
        <taxon>Flavobacteriia</taxon>
        <taxon>Flavobacteriales</taxon>
        <taxon>Flavobacteriaceae</taxon>
        <taxon>Flavobacterium</taxon>
    </lineage>
</organism>
<dbReference type="InterPro" id="IPR037066">
    <property type="entry name" value="Plug_dom_sf"/>
</dbReference>
<dbReference type="Gene3D" id="2.170.130.10">
    <property type="entry name" value="TonB-dependent receptor, plug domain"/>
    <property type="match status" value="1"/>
</dbReference>
<evidence type="ECO:0000256" key="6">
    <source>
        <dbReference type="ARBA" id="ARBA00023136"/>
    </source>
</evidence>
<keyword evidence="2 8" id="KW-0813">Transport</keyword>
<comment type="similarity">
    <text evidence="8">Belongs to the TonB-dependent receptor family.</text>
</comment>
<keyword evidence="4 8" id="KW-0812">Transmembrane</keyword>
<evidence type="ECO:0000256" key="3">
    <source>
        <dbReference type="ARBA" id="ARBA00022452"/>
    </source>
</evidence>
<dbReference type="NCBIfam" id="TIGR04057">
    <property type="entry name" value="SusC_RagA_signa"/>
    <property type="match status" value="1"/>
</dbReference>